<keyword evidence="12" id="KW-1185">Reference proteome</keyword>
<evidence type="ECO:0000256" key="3">
    <source>
        <dbReference type="ARBA" id="ARBA00011245"/>
    </source>
</evidence>
<evidence type="ECO:0000256" key="1">
    <source>
        <dbReference type="ARBA" id="ARBA00001946"/>
    </source>
</evidence>
<dbReference type="EC" id="2.7.7.7" evidence="4"/>
<feature type="domain" description="UmuC" evidence="8">
    <location>
        <begin position="24"/>
        <end position="152"/>
    </location>
</feature>
<dbReference type="InterPro" id="IPR043502">
    <property type="entry name" value="DNA/RNA_pol_sf"/>
</dbReference>
<gene>
    <name evidence="11" type="ORF">I2H36_01115</name>
</gene>
<accession>A0ABS0HMC4</accession>
<feature type="domain" description="DNA polymerase Y-family little finger" evidence="9">
    <location>
        <begin position="239"/>
        <end position="343"/>
    </location>
</feature>
<dbReference type="InterPro" id="IPR043128">
    <property type="entry name" value="Rev_trsase/Diguanyl_cyclase"/>
</dbReference>
<evidence type="ECO:0000256" key="5">
    <source>
        <dbReference type="ARBA" id="ARBA00022763"/>
    </source>
</evidence>
<evidence type="ECO:0000313" key="11">
    <source>
        <dbReference type="EMBL" id="MBF9194624.1"/>
    </source>
</evidence>
<evidence type="ECO:0000259" key="10">
    <source>
        <dbReference type="Pfam" id="PF20114"/>
    </source>
</evidence>
<dbReference type="Pfam" id="PF11799">
    <property type="entry name" value="IMS_C"/>
    <property type="match status" value="1"/>
</dbReference>
<protein>
    <recommendedName>
        <fullName evidence="4">DNA-directed DNA polymerase</fullName>
        <ecNumber evidence="4">2.7.7.7</ecNumber>
    </recommendedName>
</protein>
<dbReference type="PANTHER" id="PTHR35369:SF2">
    <property type="entry name" value="BLR3025 PROTEIN"/>
    <property type="match status" value="1"/>
</dbReference>
<dbReference type="InterPro" id="IPR017961">
    <property type="entry name" value="DNA_pol_Y-fam_little_finger"/>
</dbReference>
<dbReference type="InterPro" id="IPR001126">
    <property type="entry name" value="UmuC"/>
</dbReference>
<dbReference type="Proteomes" id="UP000611708">
    <property type="component" value="Unassembled WGS sequence"/>
</dbReference>
<name>A0ABS0HMC4_9HYPH</name>
<evidence type="ECO:0000256" key="7">
    <source>
        <dbReference type="ARBA" id="ARBA00049244"/>
    </source>
</evidence>
<comment type="cofactor">
    <cofactor evidence="1">
        <name>Mg(2+)</name>
        <dbReference type="ChEBI" id="CHEBI:18420"/>
    </cofactor>
</comment>
<dbReference type="CDD" id="cd03468">
    <property type="entry name" value="PolY_like"/>
    <property type="match status" value="1"/>
</dbReference>
<dbReference type="Pfam" id="PF20114">
    <property type="entry name" value="DUF6504"/>
    <property type="match status" value="1"/>
</dbReference>
<feature type="domain" description="DUF6504" evidence="10">
    <location>
        <begin position="427"/>
        <end position="496"/>
    </location>
</feature>
<dbReference type="PANTHER" id="PTHR35369">
    <property type="entry name" value="BLR3025 PROTEIN-RELATED"/>
    <property type="match status" value="1"/>
</dbReference>
<evidence type="ECO:0000256" key="4">
    <source>
        <dbReference type="ARBA" id="ARBA00012417"/>
    </source>
</evidence>
<dbReference type="InterPro" id="IPR050356">
    <property type="entry name" value="SulA_CellDiv_inhibitor"/>
</dbReference>
<reference evidence="11 12" key="1">
    <citation type="submission" date="2020-11" db="EMBL/GenBank/DDBJ databases">
        <authorList>
            <person name="Kim M.K."/>
        </authorList>
    </citation>
    <scope>NUCLEOTIDE SEQUENCE [LARGE SCALE GENOMIC DNA]</scope>
    <source>
        <strain evidence="11 12">BT290</strain>
    </source>
</reference>
<organism evidence="11 12">
    <name type="scientific">Microvirga terrestris</name>
    <dbReference type="NCBI Taxonomy" id="2791024"/>
    <lineage>
        <taxon>Bacteria</taxon>
        <taxon>Pseudomonadati</taxon>
        <taxon>Pseudomonadota</taxon>
        <taxon>Alphaproteobacteria</taxon>
        <taxon>Hyphomicrobiales</taxon>
        <taxon>Methylobacteriaceae</taxon>
        <taxon>Microvirga</taxon>
    </lineage>
</organism>
<comment type="catalytic activity">
    <reaction evidence="7">
        <text>DNA(n) + a 2'-deoxyribonucleoside 5'-triphosphate = DNA(n+1) + diphosphate</text>
        <dbReference type="Rhea" id="RHEA:22508"/>
        <dbReference type="Rhea" id="RHEA-COMP:17339"/>
        <dbReference type="Rhea" id="RHEA-COMP:17340"/>
        <dbReference type="ChEBI" id="CHEBI:33019"/>
        <dbReference type="ChEBI" id="CHEBI:61560"/>
        <dbReference type="ChEBI" id="CHEBI:173112"/>
        <dbReference type="EC" id="2.7.7.7"/>
    </reaction>
</comment>
<dbReference type="SUPFAM" id="SSF56672">
    <property type="entry name" value="DNA/RNA polymerases"/>
    <property type="match status" value="1"/>
</dbReference>
<comment type="similarity">
    <text evidence="2">Belongs to the DNA polymerase type-Y family.</text>
</comment>
<dbReference type="Gene3D" id="3.30.70.270">
    <property type="match status" value="1"/>
</dbReference>
<keyword evidence="5" id="KW-0227">DNA damage</keyword>
<dbReference type="Gene3D" id="3.40.1170.60">
    <property type="match status" value="1"/>
</dbReference>
<evidence type="ECO:0000259" key="9">
    <source>
        <dbReference type="Pfam" id="PF11799"/>
    </source>
</evidence>
<dbReference type="Pfam" id="PF00817">
    <property type="entry name" value="IMS"/>
    <property type="match status" value="1"/>
</dbReference>
<evidence type="ECO:0000313" key="12">
    <source>
        <dbReference type="Proteomes" id="UP000611708"/>
    </source>
</evidence>
<evidence type="ECO:0000256" key="2">
    <source>
        <dbReference type="ARBA" id="ARBA00010945"/>
    </source>
</evidence>
<comment type="subunit">
    <text evidence="3">Monomer.</text>
</comment>
<comment type="caution">
    <text evidence="11">The sequence shown here is derived from an EMBL/GenBank/DDBJ whole genome shotgun (WGS) entry which is preliminary data.</text>
</comment>
<evidence type="ECO:0000259" key="8">
    <source>
        <dbReference type="Pfam" id="PF00817"/>
    </source>
</evidence>
<evidence type="ECO:0000256" key="6">
    <source>
        <dbReference type="ARBA" id="ARBA00025589"/>
    </source>
</evidence>
<proteinExistence type="inferred from homology"/>
<dbReference type="EMBL" id="JADQDN010000001">
    <property type="protein sequence ID" value="MBF9194624.1"/>
    <property type="molecule type" value="Genomic_DNA"/>
</dbReference>
<dbReference type="InterPro" id="IPR045443">
    <property type="entry name" value="DUF6504"/>
</dbReference>
<sequence>MRRVVSLFLPTWPTDRIRRQFGTPPLDEPLVTVANEGSRRIIAAADRAAKMAGLKAGQTIAHAQALIPDLHVRDATPEEDRAALTRLALWCLRYSPIVAPDTPDGIWIDTAGADHLFGGEHALLEDLTGRLNAKGIAARASIADAPGIAWAVARYGNQAVVSPGRAVDAVAGLPVQALRLEQKTLDIMDRLGIERIGQLAAMPRGPMTRRLGTQTALRLDQALGHAFEPISPLVPLETLSHSIVFPEPIGRPEDLKRVVSRLTAILCADLAKQGIGARRLDLIFRRVDQKSLALRVGTARASRDPIHLAKLFDESLGTIDPGFGIDEVLIVASRVEPLGAMQLQARGIDKQDPEPDISPLVDRLSARVGAGKVFRLVPVESHVPERSARRIPALAPASGLTWPEDLVRPARILDPPERVEATAVVPDHPPIFFVWRRVRYVVRGADGPERITGEWWKSDSEMSSFRDYYRLETDRDARFWLFRDAPAAEGGRWWLHGLFG</sequence>
<comment type="function">
    <text evidence="6">Poorly processive, error-prone DNA polymerase involved in untargeted mutagenesis. Copies undamaged DNA at stalled replication forks, which arise in vivo from mismatched or misaligned primer ends. These misaligned primers can be extended by PolIV. Exhibits no 3'-5' exonuclease (proofreading) activity. May be involved in translesional synthesis, in conjunction with the beta clamp from PolIII.</text>
</comment>